<organism evidence="1 2">
    <name type="scientific">Setaria digitata</name>
    <dbReference type="NCBI Taxonomy" id="48799"/>
    <lineage>
        <taxon>Eukaryota</taxon>
        <taxon>Metazoa</taxon>
        <taxon>Ecdysozoa</taxon>
        <taxon>Nematoda</taxon>
        <taxon>Chromadorea</taxon>
        <taxon>Rhabditida</taxon>
        <taxon>Spirurina</taxon>
        <taxon>Spiruromorpha</taxon>
        <taxon>Filarioidea</taxon>
        <taxon>Setariidae</taxon>
        <taxon>Setaria</taxon>
    </lineage>
</organism>
<reference evidence="2" key="1">
    <citation type="submission" date="2022-11" db="UniProtKB">
        <authorList>
            <consortium name="WormBaseParasite"/>
        </authorList>
    </citation>
    <scope>IDENTIFICATION</scope>
</reference>
<evidence type="ECO:0000313" key="2">
    <source>
        <dbReference type="WBParaSite" id="sdigi.contig102.g4369.t1"/>
    </source>
</evidence>
<dbReference type="AlphaFoldDB" id="A0A915PCQ0"/>
<dbReference type="WBParaSite" id="sdigi.contig102.g4369.t1">
    <property type="protein sequence ID" value="sdigi.contig102.g4369.t1"/>
    <property type="gene ID" value="sdigi.contig102.g4369"/>
</dbReference>
<proteinExistence type="predicted"/>
<dbReference type="Proteomes" id="UP000887581">
    <property type="component" value="Unplaced"/>
</dbReference>
<keyword evidence="1" id="KW-1185">Reference proteome</keyword>
<protein>
    <submittedName>
        <fullName evidence="2">Uncharacterized protein</fullName>
    </submittedName>
</protein>
<evidence type="ECO:0000313" key="1">
    <source>
        <dbReference type="Proteomes" id="UP000887581"/>
    </source>
</evidence>
<sequence length="59" mass="7020">MPPGFEFTRYVEELIMRYDNDHSDDYDGDIYDVDTDRDDCGDNDNFDDNDDYDVNIIII</sequence>
<accession>A0A915PCQ0</accession>
<name>A0A915PCQ0_9BILA</name>